<reference evidence="1 2" key="1">
    <citation type="submission" date="2018-10" db="EMBL/GenBank/DDBJ databases">
        <title>Fifty Aureobasidium pullulans genomes reveal a recombining polyextremotolerant generalist.</title>
        <authorList>
            <person name="Gostincar C."/>
            <person name="Turk M."/>
            <person name="Zajc J."/>
            <person name="Gunde-Cimerman N."/>
        </authorList>
    </citation>
    <scope>NUCLEOTIDE SEQUENCE [LARGE SCALE GENOMIC DNA]</scope>
    <source>
        <strain evidence="1 2">EXF-1645</strain>
    </source>
</reference>
<protein>
    <submittedName>
        <fullName evidence="1">Uncharacterized protein</fullName>
    </submittedName>
</protein>
<dbReference type="AlphaFoldDB" id="A0A4T0BJ92"/>
<proteinExistence type="predicted"/>
<accession>A0A4T0BJ92</accession>
<evidence type="ECO:0000313" key="1">
    <source>
        <dbReference type="EMBL" id="TIA33998.1"/>
    </source>
</evidence>
<dbReference type="EMBL" id="QZBZ01000174">
    <property type="protein sequence ID" value="TIA33998.1"/>
    <property type="molecule type" value="Genomic_DNA"/>
</dbReference>
<dbReference type="Proteomes" id="UP000308724">
    <property type="component" value="Unassembled WGS sequence"/>
</dbReference>
<evidence type="ECO:0000313" key="2">
    <source>
        <dbReference type="Proteomes" id="UP000308724"/>
    </source>
</evidence>
<organism evidence="1 2">
    <name type="scientific">Aureobasidium pullulans</name>
    <name type="common">Black yeast</name>
    <name type="synonym">Pullularia pullulans</name>
    <dbReference type="NCBI Taxonomy" id="5580"/>
    <lineage>
        <taxon>Eukaryota</taxon>
        <taxon>Fungi</taxon>
        <taxon>Dikarya</taxon>
        <taxon>Ascomycota</taxon>
        <taxon>Pezizomycotina</taxon>
        <taxon>Dothideomycetes</taxon>
        <taxon>Dothideomycetidae</taxon>
        <taxon>Dothideales</taxon>
        <taxon>Saccotheciaceae</taxon>
        <taxon>Aureobasidium</taxon>
    </lineage>
</organism>
<sequence length="410" mass="46638">MSPSCPWGHELLLRFRPCSGSTRARSHSECGRRGGHTLRPLRLDEHEIRRSNVNRRDDWDFERDTAFATDCLLPWTKELLDSGGRPTIDSFEAFRWLDTRAPGVYACLAIKKDKSGRIIAVRMKVGCAWSFEGGLKARQRTHLNDEQSKKDPFHMCIQTTDPNQEDLELKWLTLAVGMPFIRETQADDYLAARYYQSEAMLASALDPSTRRATTTNSMACNGGHTTEAWKGGDHHCSIRDIWTKRPTMRTEDEIAEREAAARVVETTRVRKQQRAAVYLCTHTGCEREQRGCGFGSIQALEGHHAWYNRDIAIAEDRYLCTITGCDRAILGRGLATPLALQQHMVFHFKLGNDAYLCTYDQCGRSQAGKGFKTLQTLERHLTRYYQLEPPRVLNLSPLATSRDRDYGHPG</sequence>
<comment type="caution">
    <text evidence="1">The sequence shown here is derived from an EMBL/GenBank/DDBJ whole genome shotgun (WGS) entry which is preliminary data.</text>
</comment>
<name>A0A4T0BJ92_AURPU</name>
<gene>
    <name evidence="1" type="ORF">D6C78_07160</name>
</gene>